<dbReference type="InterPro" id="IPR015943">
    <property type="entry name" value="WD40/YVTN_repeat-like_dom_sf"/>
</dbReference>
<keyword evidence="11" id="KW-1185">Reference proteome</keyword>
<dbReference type="InterPro" id="IPR022052">
    <property type="entry name" value="Histone-bd_RBBP4-like_N"/>
</dbReference>
<dbReference type="PANTHER" id="PTHR45903">
    <property type="entry name" value="GLUTAMATE-RICH WD REPEAT-CONTAINING PROTEIN 1"/>
    <property type="match status" value="1"/>
</dbReference>
<dbReference type="Gene3D" id="2.130.10.10">
    <property type="entry name" value="YVTN repeat-like/Quinoprotein amine dehydrogenase"/>
    <property type="match status" value="1"/>
</dbReference>
<feature type="repeat" description="WD" evidence="7">
    <location>
        <begin position="271"/>
        <end position="306"/>
    </location>
</feature>
<evidence type="ECO:0000256" key="1">
    <source>
        <dbReference type="ARBA" id="ARBA00004123"/>
    </source>
</evidence>
<dbReference type="SUPFAM" id="SSF50978">
    <property type="entry name" value="WD40 repeat-like"/>
    <property type="match status" value="1"/>
</dbReference>
<feature type="domain" description="Histone-binding protein RBBP4-like N-terminal" evidence="9">
    <location>
        <begin position="7"/>
        <end position="69"/>
    </location>
</feature>
<feature type="repeat" description="WD" evidence="7">
    <location>
        <begin position="226"/>
        <end position="268"/>
    </location>
</feature>
<dbReference type="InterPro" id="IPR019775">
    <property type="entry name" value="WD40_repeat_CS"/>
</dbReference>
<comment type="similarity">
    <text evidence="2">Belongs to the WD repeat RBAP46/RBAP48/MSI1 family.</text>
</comment>
<feature type="compositionally biased region" description="Acidic residues" evidence="8">
    <location>
        <begin position="87"/>
        <end position="106"/>
    </location>
</feature>
<evidence type="ECO:0000313" key="11">
    <source>
        <dbReference type="Proteomes" id="UP001465755"/>
    </source>
</evidence>
<dbReference type="PROSITE" id="PS50082">
    <property type="entry name" value="WD_REPEATS_2"/>
    <property type="match status" value="3"/>
</dbReference>
<evidence type="ECO:0000256" key="8">
    <source>
        <dbReference type="SAM" id="MobiDB-lite"/>
    </source>
</evidence>
<dbReference type="Pfam" id="PF00400">
    <property type="entry name" value="WD40"/>
    <property type="match status" value="3"/>
</dbReference>
<evidence type="ECO:0000256" key="5">
    <source>
        <dbReference type="ARBA" id="ARBA00023242"/>
    </source>
</evidence>
<evidence type="ECO:0000256" key="3">
    <source>
        <dbReference type="ARBA" id="ARBA00022574"/>
    </source>
</evidence>
<comment type="caution">
    <text evidence="10">The sequence shown here is derived from an EMBL/GenBank/DDBJ whole genome shotgun (WGS) entry which is preliminary data.</text>
</comment>
<dbReference type="InterPro" id="IPR020472">
    <property type="entry name" value="WD40_PAC1"/>
</dbReference>
<feature type="region of interest" description="Disordered" evidence="8">
    <location>
        <begin position="73"/>
        <end position="109"/>
    </location>
</feature>
<dbReference type="AlphaFoldDB" id="A0AAW1PVX8"/>
<gene>
    <name evidence="10" type="ORF">WJX73_000355</name>
</gene>
<feature type="region of interest" description="Disordered" evidence="8">
    <location>
        <begin position="161"/>
        <end position="182"/>
    </location>
</feature>
<feature type="compositionally biased region" description="Basic and acidic residues" evidence="8">
    <location>
        <begin position="75"/>
        <end position="86"/>
    </location>
</feature>
<comment type="subcellular location">
    <subcellularLocation>
        <location evidence="1">Nucleus</location>
    </subcellularLocation>
</comment>
<keyword evidence="3 7" id="KW-0853">WD repeat</keyword>
<dbReference type="GO" id="GO:0042254">
    <property type="term" value="P:ribosome biogenesis"/>
    <property type="evidence" value="ECO:0007669"/>
    <property type="project" value="TreeGrafter"/>
</dbReference>
<name>A0AAW1PVX8_9CHLO</name>
<dbReference type="Proteomes" id="UP001465755">
    <property type="component" value="Unassembled WGS sequence"/>
</dbReference>
<keyword evidence="4" id="KW-0677">Repeat</keyword>
<keyword evidence="5" id="KW-0539">Nucleus</keyword>
<dbReference type="InterPro" id="IPR036322">
    <property type="entry name" value="WD40_repeat_dom_sf"/>
</dbReference>
<dbReference type="Pfam" id="PF12265">
    <property type="entry name" value="CAF1C_H4-bd"/>
    <property type="match status" value="1"/>
</dbReference>
<dbReference type="PROSITE" id="PS00678">
    <property type="entry name" value="WD_REPEATS_1"/>
    <property type="match status" value="1"/>
</dbReference>
<dbReference type="InterPro" id="IPR051972">
    <property type="entry name" value="Glutamate-rich_WD_repeat"/>
</dbReference>
<protein>
    <recommendedName>
        <fullName evidence="6">Glutamate-rich WD repeat-containing protein 1</fullName>
    </recommendedName>
</protein>
<evidence type="ECO:0000256" key="7">
    <source>
        <dbReference type="PROSITE-ProRule" id="PRU00221"/>
    </source>
</evidence>
<dbReference type="GO" id="GO:0005730">
    <property type="term" value="C:nucleolus"/>
    <property type="evidence" value="ECO:0007669"/>
    <property type="project" value="TreeGrafter"/>
</dbReference>
<dbReference type="EMBL" id="JALJOQ010000003">
    <property type="protein sequence ID" value="KAK9813621.1"/>
    <property type="molecule type" value="Genomic_DNA"/>
</dbReference>
<dbReference type="SMART" id="SM00320">
    <property type="entry name" value="WD40"/>
    <property type="match status" value="5"/>
</dbReference>
<evidence type="ECO:0000256" key="4">
    <source>
        <dbReference type="ARBA" id="ARBA00022737"/>
    </source>
</evidence>
<feature type="repeat" description="WD" evidence="7">
    <location>
        <begin position="317"/>
        <end position="359"/>
    </location>
</feature>
<accession>A0AAW1PVX8</accession>
<organism evidence="10 11">
    <name type="scientific">Symbiochloris irregularis</name>
    <dbReference type="NCBI Taxonomy" id="706552"/>
    <lineage>
        <taxon>Eukaryota</taxon>
        <taxon>Viridiplantae</taxon>
        <taxon>Chlorophyta</taxon>
        <taxon>core chlorophytes</taxon>
        <taxon>Trebouxiophyceae</taxon>
        <taxon>Trebouxiales</taxon>
        <taxon>Trebouxiaceae</taxon>
        <taxon>Symbiochloris</taxon>
    </lineage>
</organism>
<dbReference type="InterPro" id="IPR001680">
    <property type="entry name" value="WD40_rpt"/>
</dbReference>
<sequence>MEEDHTLAYDPTAYNCLVAFSAEWPCLSFDLLKDDSGDRRETFPHTMYLAAGTQAASPGENGVIVLKLNGISKGRHGEQDKPKADGMDEDDSDDASSSSSDEEEQDAQALYSRTTTHFGCVNRIRSMPQQPSILATSGDSAIVQVWDMGRHLQELDPLTPTSVKGGAQEHGSLRVSPRHAHRHSQEGYALDWSRMVQGQLASGDTAAQILIHVPKEGGRWDVTAPYVGHTKSVEDIQWSPNEPTVFATCSSDRSICVWDTREKSKCMISIQNAHGGDVNVITWRPLVSHMIASGGDEGLLKVWDLRQFDKGKHIANFAHHRSAITAVEWSPFEAAMLCTGSEDGTVGIWDLSVERDPEEEAQMGQMQQSTPKDLPPQLMFIHAGQTDIKEVHWHPQIPGMVVSTAREGFNAFKPSNI</sequence>
<dbReference type="PANTHER" id="PTHR45903:SF1">
    <property type="entry name" value="GLUTAMATE-RICH WD REPEAT-CONTAINING PROTEIN 1"/>
    <property type="match status" value="1"/>
</dbReference>
<evidence type="ECO:0000313" key="10">
    <source>
        <dbReference type="EMBL" id="KAK9813621.1"/>
    </source>
</evidence>
<proteinExistence type="inferred from homology"/>
<evidence type="ECO:0000259" key="9">
    <source>
        <dbReference type="Pfam" id="PF12265"/>
    </source>
</evidence>
<evidence type="ECO:0000256" key="2">
    <source>
        <dbReference type="ARBA" id="ARBA00009341"/>
    </source>
</evidence>
<dbReference type="PRINTS" id="PR00320">
    <property type="entry name" value="GPROTEINBRPT"/>
</dbReference>
<reference evidence="10 11" key="1">
    <citation type="journal article" date="2024" name="Nat. Commun.">
        <title>Phylogenomics reveals the evolutionary origins of lichenization in chlorophyte algae.</title>
        <authorList>
            <person name="Puginier C."/>
            <person name="Libourel C."/>
            <person name="Otte J."/>
            <person name="Skaloud P."/>
            <person name="Haon M."/>
            <person name="Grisel S."/>
            <person name="Petersen M."/>
            <person name="Berrin J.G."/>
            <person name="Delaux P.M."/>
            <person name="Dal Grande F."/>
            <person name="Keller J."/>
        </authorList>
    </citation>
    <scope>NUCLEOTIDE SEQUENCE [LARGE SCALE GENOMIC DNA]</scope>
    <source>
        <strain evidence="10 11">SAG 2036</strain>
    </source>
</reference>
<dbReference type="PROSITE" id="PS50294">
    <property type="entry name" value="WD_REPEATS_REGION"/>
    <property type="match status" value="3"/>
</dbReference>
<evidence type="ECO:0000256" key="6">
    <source>
        <dbReference type="ARBA" id="ARBA00040876"/>
    </source>
</evidence>